<keyword evidence="2" id="KW-1185">Reference proteome</keyword>
<dbReference type="Proteomes" id="UP001056120">
    <property type="component" value="Linkage Group LG25"/>
</dbReference>
<evidence type="ECO:0000313" key="1">
    <source>
        <dbReference type="EMBL" id="KAI3705882.1"/>
    </source>
</evidence>
<reference evidence="2" key="1">
    <citation type="journal article" date="2022" name="Mol. Ecol. Resour.">
        <title>The genomes of chicory, endive, great burdock and yacon provide insights into Asteraceae palaeo-polyploidization history and plant inulin production.</title>
        <authorList>
            <person name="Fan W."/>
            <person name="Wang S."/>
            <person name="Wang H."/>
            <person name="Wang A."/>
            <person name="Jiang F."/>
            <person name="Liu H."/>
            <person name="Zhao H."/>
            <person name="Xu D."/>
            <person name="Zhang Y."/>
        </authorList>
    </citation>
    <scope>NUCLEOTIDE SEQUENCE [LARGE SCALE GENOMIC DNA]</scope>
    <source>
        <strain evidence="2">cv. Yunnan</strain>
    </source>
</reference>
<accession>A0ACB9A7P0</accession>
<evidence type="ECO:0000313" key="2">
    <source>
        <dbReference type="Proteomes" id="UP001056120"/>
    </source>
</evidence>
<reference evidence="1 2" key="2">
    <citation type="journal article" date="2022" name="Mol. Ecol. Resour.">
        <title>The genomes of chicory, endive, great burdock and yacon provide insights into Asteraceae paleo-polyploidization history and plant inulin production.</title>
        <authorList>
            <person name="Fan W."/>
            <person name="Wang S."/>
            <person name="Wang H."/>
            <person name="Wang A."/>
            <person name="Jiang F."/>
            <person name="Liu H."/>
            <person name="Zhao H."/>
            <person name="Xu D."/>
            <person name="Zhang Y."/>
        </authorList>
    </citation>
    <scope>NUCLEOTIDE SEQUENCE [LARGE SCALE GENOMIC DNA]</scope>
    <source>
        <strain evidence="2">cv. Yunnan</strain>
        <tissue evidence="1">Leaves</tissue>
    </source>
</reference>
<protein>
    <submittedName>
        <fullName evidence="1">Uncharacterized protein</fullName>
    </submittedName>
</protein>
<dbReference type="EMBL" id="CM042042">
    <property type="protein sequence ID" value="KAI3705882.1"/>
    <property type="molecule type" value="Genomic_DNA"/>
</dbReference>
<organism evidence="1 2">
    <name type="scientific">Smallanthus sonchifolius</name>
    <dbReference type="NCBI Taxonomy" id="185202"/>
    <lineage>
        <taxon>Eukaryota</taxon>
        <taxon>Viridiplantae</taxon>
        <taxon>Streptophyta</taxon>
        <taxon>Embryophyta</taxon>
        <taxon>Tracheophyta</taxon>
        <taxon>Spermatophyta</taxon>
        <taxon>Magnoliopsida</taxon>
        <taxon>eudicotyledons</taxon>
        <taxon>Gunneridae</taxon>
        <taxon>Pentapetalae</taxon>
        <taxon>asterids</taxon>
        <taxon>campanulids</taxon>
        <taxon>Asterales</taxon>
        <taxon>Asteraceae</taxon>
        <taxon>Asteroideae</taxon>
        <taxon>Heliantheae alliance</taxon>
        <taxon>Millerieae</taxon>
        <taxon>Smallanthus</taxon>
    </lineage>
</organism>
<proteinExistence type="predicted"/>
<comment type="caution">
    <text evidence="1">The sequence shown here is derived from an EMBL/GenBank/DDBJ whole genome shotgun (WGS) entry which is preliminary data.</text>
</comment>
<sequence>MFGIAVNLADQRFISSLASDTLPLSAVIETTLDTIDATKSVHLQKENFKKLSSYLEKTASILRQLTKFDFNNPETLKTAIKTLSKHVSEAKALALECTTRNKIYLLLNSKRIVTILEKTTKDLGNALNLFAPLISSNGLSQEIVKLSNILSDSNFRTTPLEDEIKEKIELGIRERNVDRSFTNNLLISIADAIGVTTEQSVLRTEYEDFKTEMEKMEMTSTADVAIVGLLGKADIIATVEEREKKYFSKRNSLGTQRLEALQSFYCPITGDVMEDPVETPSGHSFERDAIERWLAEENSLCPVTKTPLKSSALRTNKTLRQSIEEWRDRNTMIDIGSMKSRILCDEEEEVIVCLGELQRLILQRELHQEWVMMEDYLPVLVSLLSTKNLKIRSAVLVILRILATNHDDRKESIARMDDAIKLIVCSLARKIEESKLALQLLMELSDNDLARNMIGNTQGCILLLVTISGSDDPQAANDAKQLLDNLSFLNQNIVQMAKANYFGPLLHLIASGSESVQRLMVETLSELEMTDHGKLMVCENGTVELLVTMLSHNDIDMKKAAILALEKLSGVPQNGLKIIKQNATEILLGILFRESLSIPSLVEKIVATVMNLALSLTSQESDHGEILFLESEEDVFKLFSLISLNGPNVQQSVLRTFLAVCESPSGLNIRNTLRKICSVQVLVQLCEHENQTVRSNSVKLFCTLTKDGDDETFMEHVGPKCVDTLLKIINTSDNIEEGVAAMEIISNLPRNPKMTQWILEAGALRVIISILSNHFHKPEIMIESASGALCRFTISSNKELQKKVAETGIIPVIVNLLYSGSSLTKKNIAVSLGQFSENSNSLSRPVERKSNFLTCCLVSPDTGCTVHSGICTTESSFCLAEANAINPLVKVLDEPDFGACEASLDALLTLVNGELLQKGSKVLEGGGAVAKMVKLLSSPSLRLQEKALVALERIFRLAEYKQKYKTSAQMPLVEITQRGSSGMKSVAAKILAHLNVLHEQSSFF</sequence>
<name>A0ACB9A7P0_9ASTR</name>
<gene>
    <name evidence="1" type="ORF">L1987_76131</name>
</gene>